<proteinExistence type="inferred from homology"/>
<name>A0ABP8JCR2_9MICO</name>
<dbReference type="PANTHER" id="PTHR11527">
    <property type="entry name" value="HEAT-SHOCK PROTEIN 20 FAMILY MEMBER"/>
    <property type="match status" value="1"/>
</dbReference>
<comment type="caution">
    <text evidence="5">The sequence shown here is derived from an EMBL/GenBank/DDBJ whole genome shotgun (WGS) entry which is preliminary data.</text>
</comment>
<dbReference type="Pfam" id="PF00011">
    <property type="entry name" value="HSP20"/>
    <property type="match status" value="1"/>
</dbReference>
<keyword evidence="6" id="KW-1185">Reference proteome</keyword>
<reference evidence="6" key="1">
    <citation type="journal article" date="2019" name="Int. J. Syst. Evol. Microbiol.">
        <title>The Global Catalogue of Microorganisms (GCM) 10K type strain sequencing project: providing services to taxonomists for standard genome sequencing and annotation.</title>
        <authorList>
            <consortium name="The Broad Institute Genomics Platform"/>
            <consortium name="The Broad Institute Genome Sequencing Center for Infectious Disease"/>
            <person name="Wu L."/>
            <person name="Ma J."/>
        </authorList>
    </citation>
    <scope>NUCLEOTIDE SEQUENCE [LARGE SCALE GENOMIC DNA]</scope>
    <source>
        <strain evidence="6">JCM 17808</strain>
    </source>
</reference>
<dbReference type="Proteomes" id="UP001500642">
    <property type="component" value="Unassembled WGS sequence"/>
</dbReference>
<dbReference type="SUPFAM" id="SSF49764">
    <property type="entry name" value="HSP20-like chaperones"/>
    <property type="match status" value="1"/>
</dbReference>
<dbReference type="InterPro" id="IPR008978">
    <property type="entry name" value="HSP20-like_chaperone"/>
</dbReference>
<dbReference type="PROSITE" id="PS01031">
    <property type="entry name" value="SHSP"/>
    <property type="match status" value="1"/>
</dbReference>
<dbReference type="Gene3D" id="2.60.40.790">
    <property type="match status" value="1"/>
</dbReference>
<organism evidence="5 6">
    <name type="scientific">Brevibacterium pityocampae</name>
    <dbReference type="NCBI Taxonomy" id="506594"/>
    <lineage>
        <taxon>Bacteria</taxon>
        <taxon>Bacillati</taxon>
        <taxon>Actinomycetota</taxon>
        <taxon>Actinomycetes</taxon>
        <taxon>Micrococcales</taxon>
        <taxon>Brevibacteriaceae</taxon>
        <taxon>Brevibacterium</taxon>
    </lineage>
</organism>
<evidence type="ECO:0000313" key="6">
    <source>
        <dbReference type="Proteomes" id="UP001500642"/>
    </source>
</evidence>
<dbReference type="RefSeq" id="WP_137319667.1">
    <property type="nucleotide sequence ID" value="NZ_BAABGL010000006.1"/>
</dbReference>
<evidence type="ECO:0000313" key="5">
    <source>
        <dbReference type="EMBL" id="GAA4388750.1"/>
    </source>
</evidence>
<feature type="domain" description="SHSP" evidence="4">
    <location>
        <begin position="20"/>
        <end position="132"/>
    </location>
</feature>
<feature type="compositionally biased region" description="Low complexity" evidence="3">
    <location>
        <begin position="135"/>
        <end position="162"/>
    </location>
</feature>
<sequence length="162" mass="17648">MATKFDPIRDLDRFFSEVTRTPNTAALPMDLYREGEVFVARIDMPGVDPASIDVDVQDRTLTVRAERTANTSTQDIKWLTRERPTGTFARQLTLGNRIALDQISADYTDGVLLLTIPVAEEARPRKISVAHNQGTDRSTTVTTDLGTSTGTDSGTSGTGTSV</sequence>
<dbReference type="InterPro" id="IPR002068">
    <property type="entry name" value="A-crystallin/Hsp20_dom"/>
</dbReference>
<evidence type="ECO:0000256" key="2">
    <source>
        <dbReference type="RuleBase" id="RU003616"/>
    </source>
</evidence>
<dbReference type="InterPro" id="IPR031107">
    <property type="entry name" value="Small_HSP"/>
</dbReference>
<evidence type="ECO:0000256" key="1">
    <source>
        <dbReference type="PROSITE-ProRule" id="PRU00285"/>
    </source>
</evidence>
<gene>
    <name evidence="5" type="primary">hsp18_1</name>
    <name evidence="5" type="ORF">GCM10023167_13810</name>
</gene>
<accession>A0ABP8JCR2</accession>
<feature type="region of interest" description="Disordered" evidence="3">
    <location>
        <begin position="131"/>
        <end position="162"/>
    </location>
</feature>
<evidence type="ECO:0000256" key="3">
    <source>
        <dbReference type="SAM" id="MobiDB-lite"/>
    </source>
</evidence>
<comment type="similarity">
    <text evidence="1 2">Belongs to the small heat shock protein (HSP20) family.</text>
</comment>
<dbReference type="EMBL" id="BAABGL010000006">
    <property type="protein sequence ID" value="GAA4388750.1"/>
    <property type="molecule type" value="Genomic_DNA"/>
</dbReference>
<protein>
    <submittedName>
        <fullName evidence="5">Molecular chaperone Hsp18</fullName>
    </submittedName>
</protein>
<evidence type="ECO:0000259" key="4">
    <source>
        <dbReference type="PROSITE" id="PS01031"/>
    </source>
</evidence>
<dbReference type="CDD" id="cd06464">
    <property type="entry name" value="ACD_sHsps-like"/>
    <property type="match status" value="1"/>
</dbReference>